<sequence length="106" mass="11619">MSKNVIFIYSGISGLFCQCGNAEVIVMNNPLYHRYRHFSTGRDTSGGPGQMLAACQKCDSNMHNPEVRPQPADLRERLQAAYPGVDVDDLLAQCRYDQAPGTATPA</sequence>
<protein>
    <recommendedName>
        <fullName evidence="3">HNH endonuclease</fullName>
    </recommendedName>
</protein>
<organism evidence="1 2">
    <name type="scientific">Massilia jejuensis</name>
    <dbReference type="NCBI Taxonomy" id="648894"/>
    <lineage>
        <taxon>Bacteria</taxon>
        <taxon>Pseudomonadati</taxon>
        <taxon>Pseudomonadota</taxon>
        <taxon>Betaproteobacteria</taxon>
        <taxon>Burkholderiales</taxon>
        <taxon>Oxalobacteraceae</taxon>
        <taxon>Telluria group</taxon>
        <taxon>Massilia</taxon>
    </lineage>
</organism>
<name>A0ABW0PFN3_9BURK</name>
<evidence type="ECO:0000313" key="2">
    <source>
        <dbReference type="Proteomes" id="UP001596031"/>
    </source>
</evidence>
<comment type="caution">
    <text evidence="1">The sequence shown here is derived from an EMBL/GenBank/DDBJ whole genome shotgun (WGS) entry which is preliminary data.</text>
</comment>
<keyword evidence="2" id="KW-1185">Reference proteome</keyword>
<evidence type="ECO:0008006" key="3">
    <source>
        <dbReference type="Google" id="ProtNLM"/>
    </source>
</evidence>
<evidence type="ECO:0000313" key="1">
    <source>
        <dbReference type="EMBL" id="MFC5511143.1"/>
    </source>
</evidence>
<dbReference type="EMBL" id="JBHSMS010000026">
    <property type="protein sequence ID" value="MFC5511143.1"/>
    <property type="molecule type" value="Genomic_DNA"/>
</dbReference>
<accession>A0ABW0PFN3</accession>
<reference evidence="2" key="1">
    <citation type="journal article" date="2019" name="Int. J. Syst. Evol. Microbiol.">
        <title>The Global Catalogue of Microorganisms (GCM) 10K type strain sequencing project: providing services to taxonomists for standard genome sequencing and annotation.</title>
        <authorList>
            <consortium name="The Broad Institute Genomics Platform"/>
            <consortium name="The Broad Institute Genome Sequencing Center for Infectious Disease"/>
            <person name="Wu L."/>
            <person name="Ma J."/>
        </authorList>
    </citation>
    <scope>NUCLEOTIDE SEQUENCE [LARGE SCALE GENOMIC DNA]</scope>
    <source>
        <strain evidence="2">CCUG 38813</strain>
    </source>
</reference>
<dbReference type="RefSeq" id="WP_379719418.1">
    <property type="nucleotide sequence ID" value="NZ_JBHSMS010000026.1"/>
</dbReference>
<proteinExistence type="predicted"/>
<gene>
    <name evidence="1" type="ORF">ACFPOU_08380</name>
</gene>
<dbReference type="Proteomes" id="UP001596031">
    <property type="component" value="Unassembled WGS sequence"/>
</dbReference>